<keyword evidence="5" id="KW-0349">Heme</keyword>
<comment type="caution">
    <text evidence="7">The sequence shown here is derived from an EMBL/GenBank/DDBJ whole genome shotgun (WGS) entry which is preliminary data.</text>
</comment>
<dbReference type="PANTHER" id="PTHR46300">
    <property type="entry name" value="P450, PUTATIVE (EUROFUNG)-RELATED-RELATED"/>
    <property type="match status" value="1"/>
</dbReference>
<feature type="transmembrane region" description="Helical" evidence="6">
    <location>
        <begin position="289"/>
        <end position="309"/>
    </location>
</feature>
<dbReference type="Pfam" id="PF00067">
    <property type="entry name" value="p450"/>
    <property type="match status" value="1"/>
</dbReference>
<evidence type="ECO:0000256" key="6">
    <source>
        <dbReference type="SAM" id="Phobius"/>
    </source>
</evidence>
<dbReference type="GO" id="GO:0005506">
    <property type="term" value="F:iron ion binding"/>
    <property type="evidence" value="ECO:0007669"/>
    <property type="project" value="InterPro"/>
</dbReference>
<dbReference type="Pfam" id="PF08592">
    <property type="entry name" value="Anthrone_oxy"/>
    <property type="match status" value="1"/>
</dbReference>
<dbReference type="InterPro" id="IPR050364">
    <property type="entry name" value="Cytochrome_P450_fung"/>
</dbReference>
<dbReference type="PRINTS" id="PR00463">
    <property type="entry name" value="EP450I"/>
</dbReference>
<dbReference type="InterPro" id="IPR036396">
    <property type="entry name" value="Cyt_P450_sf"/>
</dbReference>
<keyword evidence="6" id="KW-0472">Membrane</keyword>
<sequence length="747" mass="84411">MPLISIFALGAVLVAFAVFHLVKEYHQINNPNAPPGPIQLPYIGRIHDLPINFMWIKLKEWADQYAVNGFYRTEMLGAKFLVISDERVAEDLLVRRAKFNSDRPAINSLFDSKSACGSMEYLPLMGRNKYWARQRRMTHAYLMEASGARYHGFMYLEAKRWLARLIRNPEDFQFSLEDMASKVMCRLTWDDPNLSEYCAQSAWALLTQMSPAGPITNVLTPLWHLPSFLNPWKRAERKRHDEQQAWWMGRLLTARDKIARGELRPCWTRQFLESKNTNLSGDYEASCTLGMMALVGIFTVAGPLSYFLVAMVHHQKWQAAVQKEVDEKCNGRLPTLDDAPSLPILRACIKETMRWKPNVPTGVAHETERDDIYHGYFIPKGTRILPLDWAFLRNPDKYPDPDNFRPERWLKPGWPTYKEPLTQYPTIKGMTSFGWGQRQCLGQTLTQDELIVSCAALAWCFNLKPKIDPRTGLPLPVPLDKSNSLLIIKPNPFEMVFEPRSEERKLEALALWKDADAEDQGRRAAFLAAAAGNVDGRGAASYSDDRALTNSQQLQTQQSSTRTMASACQNLLSITIAFSFALFGNAITQSFMSVPALLVDFPKPSSPDHPAAVRRLARQWRVFWTVGNAFFRPINNLGAANYAYVAWKAYSSSSASHNDLDLDWRPLALATACHVVTVVHSAAYLQPINARLMALEGAGLEEGSVVGAADVVRAEGLARRWARLNLLRMVMPLVAGSVALLEMMRDR</sequence>
<evidence type="ECO:0000256" key="2">
    <source>
        <dbReference type="ARBA" id="ARBA00022723"/>
    </source>
</evidence>
<dbReference type="Proteomes" id="UP001244011">
    <property type="component" value="Unassembled WGS sequence"/>
</dbReference>
<dbReference type="RefSeq" id="XP_060283425.1">
    <property type="nucleotide sequence ID" value="XM_060425494.1"/>
</dbReference>
<dbReference type="GeneID" id="85308681"/>
<keyword evidence="6" id="KW-0812">Transmembrane</keyword>
<dbReference type="SUPFAM" id="SSF48264">
    <property type="entry name" value="Cytochrome P450"/>
    <property type="match status" value="1"/>
</dbReference>
<dbReference type="PROSITE" id="PS00086">
    <property type="entry name" value="CYTOCHROME_P450"/>
    <property type="match status" value="1"/>
</dbReference>
<evidence type="ECO:0000256" key="4">
    <source>
        <dbReference type="ARBA" id="ARBA00023004"/>
    </source>
</evidence>
<reference evidence="7" key="1">
    <citation type="submission" date="2023-06" db="EMBL/GenBank/DDBJ databases">
        <title>Genome-scale phylogeny and comparative genomics of the fungal order Sordariales.</title>
        <authorList>
            <consortium name="Lawrence Berkeley National Laboratory"/>
            <person name="Hensen N."/>
            <person name="Bonometti L."/>
            <person name="Westerberg I."/>
            <person name="Brannstrom I.O."/>
            <person name="Guillou S."/>
            <person name="Cros-Aarteil S."/>
            <person name="Calhoun S."/>
            <person name="Haridas S."/>
            <person name="Kuo A."/>
            <person name="Mondo S."/>
            <person name="Pangilinan J."/>
            <person name="Riley R."/>
            <person name="Labutti K."/>
            <person name="Andreopoulos B."/>
            <person name="Lipzen A."/>
            <person name="Chen C."/>
            <person name="Yanf M."/>
            <person name="Daum C."/>
            <person name="Ng V."/>
            <person name="Clum A."/>
            <person name="Steindorff A."/>
            <person name="Ohm R."/>
            <person name="Martin F."/>
            <person name="Silar P."/>
            <person name="Natvig D."/>
            <person name="Lalanne C."/>
            <person name="Gautier V."/>
            <person name="Ament-Velasquez S.L."/>
            <person name="Kruys A."/>
            <person name="Hutchinson M.I."/>
            <person name="Powell A.J."/>
            <person name="Barry K."/>
            <person name="Miller A.N."/>
            <person name="Grigoriev I.V."/>
            <person name="Debuchy R."/>
            <person name="Gladieux P."/>
            <person name="Thoren M.H."/>
            <person name="Johannesson H."/>
        </authorList>
    </citation>
    <scope>NUCLEOTIDE SEQUENCE</scope>
    <source>
        <strain evidence="7">8032-3</strain>
    </source>
</reference>
<dbReference type="InterPro" id="IPR013901">
    <property type="entry name" value="Anthrone_oxy"/>
</dbReference>
<feature type="binding site" description="axial binding residue" evidence="5">
    <location>
        <position position="440"/>
    </location>
    <ligand>
        <name>heme</name>
        <dbReference type="ChEBI" id="CHEBI:30413"/>
    </ligand>
    <ligandPart>
        <name>Fe</name>
        <dbReference type="ChEBI" id="CHEBI:18248"/>
    </ligandPart>
</feature>
<dbReference type="AlphaFoldDB" id="A0AAJ0C1Y5"/>
<evidence type="ECO:0000256" key="5">
    <source>
        <dbReference type="PIRSR" id="PIRSR602401-1"/>
    </source>
</evidence>
<dbReference type="Gene3D" id="1.10.630.10">
    <property type="entry name" value="Cytochrome P450"/>
    <property type="match status" value="1"/>
</dbReference>
<dbReference type="GO" id="GO:0004497">
    <property type="term" value="F:monooxygenase activity"/>
    <property type="evidence" value="ECO:0007669"/>
    <property type="project" value="InterPro"/>
</dbReference>
<dbReference type="InterPro" id="IPR001128">
    <property type="entry name" value="Cyt_P450"/>
</dbReference>
<dbReference type="InterPro" id="IPR002401">
    <property type="entry name" value="Cyt_P450_E_grp-I"/>
</dbReference>
<keyword evidence="4 5" id="KW-0408">Iron</keyword>
<organism evidence="7 8">
    <name type="scientific">Phialemonium atrogriseum</name>
    <dbReference type="NCBI Taxonomy" id="1093897"/>
    <lineage>
        <taxon>Eukaryota</taxon>
        <taxon>Fungi</taxon>
        <taxon>Dikarya</taxon>
        <taxon>Ascomycota</taxon>
        <taxon>Pezizomycotina</taxon>
        <taxon>Sordariomycetes</taxon>
        <taxon>Sordariomycetidae</taxon>
        <taxon>Cephalothecales</taxon>
        <taxon>Cephalothecaceae</taxon>
        <taxon>Phialemonium</taxon>
    </lineage>
</organism>
<evidence type="ECO:0000313" key="7">
    <source>
        <dbReference type="EMBL" id="KAK1767212.1"/>
    </source>
</evidence>
<comment type="similarity">
    <text evidence="1">Belongs to the cytochrome P450 family.</text>
</comment>
<keyword evidence="8" id="KW-1185">Reference proteome</keyword>
<keyword evidence="2 5" id="KW-0479">Metal-binding</keyword>
<gene>
    <name evidence="7" type="ORF">QBC33DRAFT_492426</name>
</gene>
<feature type="transmembrane region" description="Helical" evidence="6">
    <location>
        <begin position="571"/>
        <end position="592"/>
    </location>
</feature>
<accession>A0AAJ0C1Y5</accession>
<keyword evidence="3" id="KW-0560">Oxidoreductase</keyword>
<dbReference type="EMBL" id="MU839009">
    <property type="protein sequence ID" value="KAK1767212.1"/>
    <property type="molecule type" value="Genomic_DNA"/>
</dbReference>
<protein>
    <submittedName>
        <fullName evidence="7">Cytochrome P450</fullName>
    </submittedName>
</protein>
<dbReference type="GO" id="GO:0016705">
    <property type="term" value="F:oxidoreductase activity, acting on paired donors, with incorporation or reduction of molecular oxygen"/>
    <property type="evidence" value="ECO:0007669"/>
    <property type="project" value="InterPro"/>
</dbReference>
<evidence type="ECO:0000256" key="3">
    <source>
        <dbReference type="ARBA" id="ARBA00023002"/>
    </source>
</evidence>
<proteinExistence type="inferred from homology"/>
<dbReference type="GO" id="GO:0020037">
    <property type="term" value="F:heme binding"/>
    <property type="evidence" value="ECO:0007669"/>
    <property type="project" value="InterPro"/>
</dbReference>
<comment type="cofactor">
    <cofactor evidence="5">
        <name>heme</name>
        <dbReference type="ChEBI" id="CHEBI:30413"/>
    </cofactor>
</comment>
<dbReference type="InterPro" id="IPR017972">
    <property type="entry name" value="Cyt_P450_CS"/>
</dbReference>
<evidence type="ECO:0000256" key="1">
    <source>
        <dbReference type="ARBA" id="ARBA00010617"/>
    </source>
</evidence>
<evidence type="ECO:0000313" key="8">
    <source>
        <dbReference type="Proteomes" id="UP001244011"/>
    </source>
</evidence>
<keyword evidence="6" id="KW-1133">Transmembrane helix</keyword>
<name>A0AAJ0C1Y5_9PEZI</name>
<dbReference type="PANTHER" id="PTHR46300:SF6">
    <property type="entry name" value="CYTOCHROME P450 2C30"/>
    <property type="match status" value="1"/>
</dbReference>